<evidence type="ECO:0000256" key="7">
    <source>
        <dbReference type="RuleBase" id="RU000304"/>
    </source>
</evidence>
<evidence type="ECO:0000313" key="11">
    <source>
        <dbReference type="EMBL" id="CAD9775064.1"/>
    </source>
</evidence>
<dbReference type="EMBL" id="HBHP01030959">
    <property type="protein sequence ID" value="CAD9775064.1"/>
    <property type="molecule type" value="Transcribed_RNA"/>
</dbReference>
<dbReference type="GO" id="GO:0004691">
    <property type="term" value="F:cAMP-dependent protein kinase activity"/>
    <property type="evidence" value="ECO:0007669"/>
    <property type="project" value="TreeGrafter"/>
</dbReference>
<dbReference type="GO" id="GO:0005524">
    <property type="term" value="F:ATP binding"/>
    <property type="evidence" value="ECO:0007669"/>
    <property type="project" value="UniProtKB-UniRule"/>
</dbReference>
<dbReference type="InterPro" id="IPR011009">
    <property type="entry name" value="Kinase-like_dom_sf"/>
</dbReference>
<evidence type="ECO:0000256" key="5">
    <source>
        <dbReference type="ARBA" id="ARBA00022840"/>
    </source>
</evidence>
<dbReference type="SMART" id="SM00220">
    <property type="entry name" value="S_TKc"/>
    <property type="match status" value="1"/>
</dbReference>
<proteinExistence type="inferred from homology"/>
<dbReference type="PANTHER" id="PTHR24353:SF37">
    <property type="entry name" value="CAMP-DEPENDENT PROTEIN KINASE CATALYTIC SUBUNIT PRKX"/>
    <property type="match status" value="1"/>
</dbReference>
<evidence type="ECO:0000256" key="3">
    <source>
        <dbReference type="ARBA" id="ARBA00022741"/>
    </source>
</evidence>
<dbReference type="SUPFAM" id="SSF56112">
    <property type="entry name" value="Protein kinase-like (PK-like)"/>
    <property type="match status" value="1"/>
</dbReference>
<dbReference type="AlphaFoldDB" id="A0A7S2U1I0"/>
<dbReference type="PROSITE" id="PS51285">
    <property type="entry name" value="AGC_KINASE_CTER"/>
    <property type="match status" value="1"/>
</dbReference>
<feature type="domain" description="Protein kinase" evidence="9">
    <location>
        <begin position="28"/>
        <end position="288"/>
    </location>
</feature>
<sequence length="345" mass="39811">MGEDMKMSERTIWLREHFKTSKPEITDFKMLQTLGTGTFGRVRLATVAIEGKEHAFAIKSLSKAEVCRLKQVDHVMAEKNNLFAISHSFITQLYHTFQDSLSIHFVLEFLVGGEFFSYLRKKGRLDNQSARFYAAEMVIALSYLHSKGIIYRDLKPENILITAEGHLKLADFGFSKKMEKNKRTWTLCGTPEYLAPEVIHSVGHHHGVDWWALGVLTFEMLAGYPPFYDEQPFAIYQNIVAGVSKVKFPKHMDVKAKHFIKSLLKEDYTQRLGCLKNGGYDVRKHKWFKGLGYKRIIAMTAEPPYVPKVKGPLDTSHFDTYDEEEEGERQQNLITKPEDEKFKDF</sequence>
<keyword evidence="2" id="KW-0808">Transferase</keyword>
<evidence type="ECO:0000259" key="9">
    <source>
        <dbReference type="PROSITE" id="PS50011"/>
    </source>
</evidence>
<feature type="compositionally biased region" description="Basic and acidic residues" evidence="8">
    <location>
        <begin position="336"/>
        <end position="345"/>
    </location>
</feature>
<feature type="region of interest" description="Disordered" evidence="8">
    <location>
        <begin position="317"/>
        <end position="345"/>
    </location>
</feature>
<keyword evidence="1 7" id="KW-0723">Serine/threonine-protein kinase</keyword>
<accession>A0A7S2U1I0</accession>
<dbReference type="InterPro" id="IPR008271">
    <property type="entry name" value="Ser/Thr_kinase_AS"/>
</dbReference>
<dbReference type="InterPro" id="IPR000961">
    <property type="entry name" value="AGC-kinase_C"/>
</dbReference>
<keyword evidence="4" id="KW-0418">Kinase</keyword>
<evidence type="ECO:0000256" key="4">
    <source>
        <dbReference type="ARBA" id="ARBA00022777"/>
    </source>
</evidence>
<feature type="domain" description="AGC-kinase C-terminal" evidence="10">
    <location>
        <begin position="289"/>
        <end position="345"/>
    </location>
</feature>
<keyword evidence="3 6" id="KW-0547">Nucleotide-binding</keyword>
<feature type="binding site" evidence="6">
    <location>
        <position position="59"/>
    </location>
    <ligand>
        <name>ATP</name>
        <dbReference type="ChEBI" id="CHEBI:30616"/>
    </ligand>
</feature>
<name>A0A7S2U1I0_9EUKA</name>
<dbReference type="PROSITE" id="PS00107">
    <property type="entry name" value="PROTEIN_KINASE_ATP"/>
    <property type="match status" value="1"/>
</dbReference>
<evidence type="ECO:0008006" key="12">
    <source>
        <dbReference type="Google" id="ProtNLM"/>
    </source>
</evidence>
<comment type="similarity">
    <text evidence="7">Belongs to the protein kinase superfamily.</text>
</comment>
<dbReference type="PROSITE" id="PS50011">
    <property type="entry name" value="PROTEIN_KINASE_DOM"/>
    <property type="match status" value="1"/>
</dbReference>
<dbReference type="FunFam" id="1.10.510.10:FF:000005">
    <property type="entry name" value="cAMP-dependent protein kinase catalytic subunit alpha"/>
    <property type="match status" value="1"/>
</dbReference>
<dbReference type="InterPro" id="IPR017441">
    <property type="entry name" value="Protein_kinase_ATP_BS"/>
</dbReference>
<evidence type="ECO:0000259" key="10">
    <source>
        <dbReference type="PROSITE" id="PS51285"/>
    </source>
</evidence>
<dbReference type="PROSITE" id="PS00108">
    <property type="entry name" value="PROTEIN_KINASE_ST"/>
    <property type="match status" value="1"/>
</dbReference>
<evidence type="ECO:0000256" key="2">
    <source>
        <dbReference type="ARBA" id="ARBA00022679"/>
    </source>
</evidence>
<dbReference type="PANTHER" id="PTHR24353">
    <property type="entry name" value="CYCLIC NUCLEOTIDE-DEPENDENT PROTEIN KINASE"/>
    <property type="match status" value="1"/>
</dbReference>
<reference evidence="11" key="1">
    <citation type="submission" date="2021-01" db="EMBL/GenBank/DDBJ databases">
        <authorList>
            <person name="Corre E."/>
            <person name="Pelletier E."/>
            <person name="Niang G."/>
            <person name="Scheremetjew M."/>
            <person name="Finn R."/>
            <person name="Kale V."/>
            <person name="Holt S."/>
            <person name="Cochrane G."/>
            <person name="Meng A."/>
            <person name="Brown T."/>
            <person name="Cohen L."/>
        </authorList>
    </citation>
    <scope>NUCLEOTIDE SEQUENCE</scope>
    <source>
        <strain evidence="11">CCMP622</strain>
    </source>
</reference>
<gene>
    <name evidence="11" type="ORF">LSP00402_LOCUS19060</name>
</gene>
<dbReference type="Gene3D" id="1.10.510.10">
    <property type="entry name" value="Transferase(Phosphotransferase) domain 1"/>
    <property type="match status" value="1"/>
</dbReference>
<keyword evidence="5 6" id="KW-0067">ATP-binding</keyword>
<evidence type="ECO:0000256" key="6">
    <source>
        <dbReference type="PROSITE-ProRule" id="PRU10141"/>
    </source>
</evidence>
<evidence type="ECO:0000256" key="8">
    <source>
        <dbReference type="SAM" id="MobiDB-lite"/>
    </source>
</evidence>
<dbReference type="Pfam" id="PF00069">
    <property type="entry name" value="Pkinase"/>
    <property type="match status" value="1"/>
</dbReference>
<dbReference type="Gene3D" id="3.30.200.20">
    <property type="entry name" value="Phosphorylase Kinase, domain 1"/>
    <property type="match status" value="1"/>
</dbReference>
<evidence type="ECO:0000256" key="1">
    <source>
        <dbReference type="ARBA" id="ARBA00022527"/>
    </source>
</evidence>
<dbReference type="GO" id="GO:0005952">
    <property type="term" value="C:cAMP-dependent protein kinase complex"/>
    <property type="evidence" value="ECO:0007669"/>
    <property type="project" value="TreeGrafter"/>
</dbReference>
<protein>
    <recommendedName>
        <fullName evidence="12">cAMP-dependent protein kinase catalytic subunit</fullName>
    </recommendedName>
</protein>
<organism evidence="11">
    <name type="scientific">Lotharella oceanica</name>
    <dbReference type="NCBI Taxonomy" id="641309"/>
    <lineage>
        <taxon>Eukaryota</taxon>
        <taxon>Sar</taxon>
        <taxon>Rhizaria</taxon>
        <taxon>Cercozoa</taxon>
        <taxon>Chlorarachniophyceae</taxon>
        <taxon>Lotharella</taxon>
    </lineage>
</organism>
<dbReference type="InterPro" id="IPR000719">
    <property type="entry name" value="Prot_kinase_dom"/>
</dbReference>